<evidence type="ECO:0000256" key="1">
    <source>
        <dbReference type="ARBA" id="ARBA00023002"/>
    </source>
</evidence>
<dbReference type="GO" id="GO:0005737">
    <property type="term" value="C:cytoplasm"/>
    <property type="evidence" value="ECO:0007669"/>
    <property type="project" value="TreeGrafter"/>
</dbReference>
<dbReference type="PANTHER" id="PTHR43625">
    <property type="entry name" value="AFLATOXIN B1 ALDEHYDE REDUCTASE"/>
    <property type="match status" value="1"/>
</dbReference>
<dbReference type="Proteomes" id="UP001221757">
    <property type="component" value="Unassembled WGS sequence"/>
</dbReference>
<organism evidence="3 4">
    <name type="scientific">Mycena rosella</name>
    <name type="common">Pink bonnet</name>
    <name type="synonym">Agaricus rosellus</name>
    <dbReference type="NCBI Taxonomy" id="1033263"/>
    <lineage>
        <taxon>Eukaryota</taxon>
        <taxon>Fungi</taxon>
        <taxon>Dikarya</taxon>
        <taxon>Basidiomycota</taxon>
        <taxon>Agaricomycotina</taxon>
        <taxon>Agaricomycetes</taxon>
        <taxon>Agaricomycetidae</taxon>
        <taxon>Agaricales</taxon>
        <taxon>Marasmiineae</taxon>
        <taxon>Mycenaceae</taxon>
        <taxon>Mycena</taxon>
    </lineage>
</organism>
<dbReference type="Pfam" id="PF00248">
    <property type="entry name" value="Aldo_ket_red"/>
    <property type="match status" value="1"/>
</dbReference>
<gene>
    <name evidence="3" type="ORF">B0H17DRAFT_1161214</name>
</gene>
<dbReference type="PANTHER" id="PTHR43625:SF7">
    <property type="entry name" value="REDUCTASE (YAKC), PUTATIVE (AFU_ORTHOLOGUE AFUA_8G01560)-RELATED"/>
    <property type="match status" value="1"/>
</dbReference>
<dbReference type="Gene3D" id="3.20.20.100">
    <property type="entry name" value="NADP-dependent oxidoreductase domain"/>
    <property type="match status" value="1"/>
</dbReference>
<evidence type="ECO:0000313" key="3">
    <source>
        <dbReference type="EMBL" id="KAJ7680059.1"/>
    </source>
</evidence>
<proteinExistence type="predicted"/>
<dbReference type="InterPro" id="IPR036812">
    <property type="entry name" value="NAD(P)_OxRdtase_dom_sf"/>
</dbReference>
<evidence type="ECO:0000313" key="4">
    <source>
        <dbReference type="Proteomes" id="UP001221757"/>
    </source>
</evidence>
<feature type="domain" description="NADP-dependent oxidoreductase" evidence="2">
    <location>
        <begin position="16"/>
        <end position="304"/>
    </location>
</feature>
<comment type="caution">
    <text evidence="3">The sequence shown here is derived from an EMBL/GenBank/DDBJ whole genome shotgun (WGS) entry which is preliminary data.</text>
</comment>
<dbReference type="GO" id="GO:0016491">
    <property type="term" value="F:oxidoreductase activity"/>
    <property type="evidence" value="ECO:0007669"/>
    <property type="project" value="UniProtKB-KW"/>
</dbReference>
<protein>
    <submittedName>
        <fullName evidence="3">Aldo-keto reductase yakc</fullName>
    </submittedName>
</protein>
<name>A0AAD7D5K9_MYCRO</name>
<dbReference type="EMBL" id="JARKIE010000124">
    <property type="protein sequence ID" value="KAJ7680059.1"/>
    <property type="molecule type" value="Genomic_DNA"/>
</dbReference>
<accession>A0AAD7D5K9</accession>
<dbReference type="InterPro" id="IPR023210">
    <property type="entry name" value="NADP_OxRdtase_dom"/>
</dbReference>
<dbReference type="SUPFAM" id="SSF51430">
    <property type="entry name" value="NAD(P)-linked oxidoreductase"/>
    <property type="match status" value="1"/>
</dbReference>
<reference evidence="3" key="1">
    <citation type="submission" date="2023-03" db="EMBL/GenBank/DDBJ databases">
        <title>Massive genome expansion in bonnet fungi (Mycena s.s.) driven by repeated elements and novel gene families across ecological guilds.</title>
        <authorList>
            <consortium name="Lawrence Berkeley National Laboratory"/>
            <person name="Harder C.B."/>
            <person name="Miyauchi S."/>
            <person name="Viragh M."/>
            <person name="Kuo A."/>
            <person name="Thoen E."/>
            <person name="Andreopoulos B."/>
            <person name="Lu D."/>
            <person name="Skrede I."/>
            <person name="Drula E."/>
            <person name="Henrissat B."/>
            <person name="Morin E."/>
            <person name="Kohler A."/>
            <person name="Barry K."/>
            <person name="LaButti K."/>
            <person name="Morin E."/>
            <person name="Salamov A."/>
            <person name="Lipzen A."/>
            <person name="Mereny Z."/>
            <person name="Hegedus B."/>
            <person name="Baldrian P."/>
            <person name="Stursova M."/>
            <person name="Weitz H."/>
            <person name="Taylor A."/>
            <person name="Grigoriev I.V."/>
            <person name="Nagy L.G."/>
            <person name="Martin F."/>
            <person name="Kauserud H."/>
        </authorList>
    </citation>
    <scope>NUCLEOTIDE SEQUENCE</scope>
    <source>
        <strain evidence="3">CBHHK067</strain>
    </source>
</reference>
<dbReference type="InterPro" id="IPR050791">
    <property type="entry name" value="Aldo-Keto_reductase"/>
</dbReference>
<dbReference type="AlphaFoldDB" id="A0AAD7D5K9"/>
<keyword evidence="1" id="KW-0560">Oxidoreductase</keyword>
<keyword evidence="4" id="KW-1185">Reference proteome</keyword>
<evidence type="ECO:0000259" key="2">
    <source>
        <dbReference type="Pfam" id="PF00248"/>
    </source>
</evidence>
<sequence length="325" mass="35634">MVKSAAFADIQVAVPGFGCMGLSKGLGATMTLEQAEPVLLKALELGCTFWDTAVIYGVGINEQLLGEFLKKHNARDKVFLASKCGVAINWETRMPSGMTNSATHIKEYIEGTISRLQTTPDLYYLHRRDPKTPLEESIPALDELRKAGKTKYIGLCECSAETLRKAHSIAKIDAIQAEYSLFETVHETTGLLDTAKELGIAFVAYSPMGHGFLTGAFNFFPDRVFFTAPKFLPENFDHNLRMVNALEVLAVKKGVKPGQLAIAWVAAQGCIPIPGTVQPGRLEENWAARDIEFTEDELKELRALVVDAKPLGERYAPQHAAAIGH</sequence>